<dbReference type="SUPFAM" id="SSF101498">
    <property type="entry name" value="Anti-sigma factor FlgM"/>
    <property type="match status" value="1"/>
</dbReference>
<dbReference type="InterPro" id="IPR031316">
    <property type="entry name" value="FlgM_C"/>
</dbReference>
<evidence type="ECO:0000259" key="2">
    <source>
        <dbReference type="Pfam" id="PF04316"/>
    </source>
</evidence>
<keyword evidence="4" id="KW-1185">Reference proteome</keyword>
<accession>A0ABV1I2E9</accession>
<reference evidence="3 4" key="1">
    <citation type="submission" date="2024-03" db="EMBL/GenBank/DDBJ databases">
        <title>Human intestinal bacterial collection.</title>
        <authorList>
            <person name="Pauvert C."/>
            <person name="Hitch T.C.A."/>
            <person name="Clavel T."/>
        </authorList>
    </citation>
    <scope>NUCLEOTIDE SEQUENCE [LARGE SCALE GENOMIC DNA]</scope>
    <source>
        <strain evidence="3 4">CLA-AA-H78B</strain>
    </source>
</reference>
<protein>
    <submittedName>
        <fullName evidence="3">Flagellar biosynthesis anti-sigma factor FlgM</fullName>
    </submittedName>
</protein>
<dbReference type="InterPro" id="IPR035890">
    <property type="entry name" value="Anti-sigma-28_factor_FlgM_sf"/>
</dbReference>
<dbReference type="Pfam" id="PF04316">
    <property type="entry name" value="FlgM"/>
    <property type="match status" value="1"/>
</dbReference>
<feature type="compositionally biased region" description="Polar residues" evidence="1">
    <location>
        <begin position="1"/>
        <end position="10"/>
    </location>
</feature>
<evidence type="ECO:0000313" key="4">
    <source>
        <dbReference type="Proteomes" id="UP001470288"/>
    </source>
</evidence>
<proteinExistence type="predicted"/>
<feature type="domain" description="Anti-sigma-28 factor FlgM C-terminal" evidence="2">
    <location>
        <begin position="56"/>
        <end position="98"/>
    </location>
</feature>
<keyword evidence="3" id="KW-0969">Cilium</keyword>
<dbReference type="RefSeq" id="WP_349144675.1">
    <property type="nucleotide sequence ID" value="NZ_JBBMFC010000019.1"/>
</dbReference>
<evidence type="ECO:0000256" key="1">
    <source>
        <dbReference type="SAM" id="MobiDB-lite"/>
    </source>
</evidence>
<sequence length="105" mass="11447">MKISNANNLTPGYAGLNIRTKGHSSSSLPKNDEKSFDAISIQSEPRQIAERTFAAAISKELASDVRIPVSDARLNELKEQISSHTYKIDASAIASRMLLCKEAVE</sequence>
<keyword evidence="3" id="KW-0282">Flagellum</keyword>
<evidence type="ECO:0000313" key="3">
    <source>
        <dbReference type="EMBL" id="MEQ2579368.1"/>
    </source>
</evidence>
<dbReference type="Proteomes" id="UP001470288">
    <property type="component" value="Unassembled WGS sequence"/>
</dbReference>
<feature type="region of interest" description="Disordered" evidence="1">
    <location>
        <begin position="1"/>
        <end position="36"/>
    </location>
</feature>
<dbReference type="EMBL" id="JBBMFC010000019">
    <property type="protein sequence ID" value="MEQ2579368.1"/>
    <property type="molecule type" value="Genomic_DNA"/>
</dbReference>
<keyword evidence="3" id="KW-0966">Cell projection</keyword>
<name>A0ABV1I2E9_9FIRM</name>
<gene>
    <name evidence="3" type="ORF">WMO62_11095</name>
</gene>
<organism evidence="3 4">
    <name type="scientific">Hominiventricola aquisgranensis</name>
    <dbReference type="NCBI Taxonomy" id="3133164"/>
    <lineage>
        <taxon>Bacteria</taxon>
        <taxon>Bacillati</taxon>
        <taxon>Bacillota</taxon>
        <taxon>Clostridia</taxon>
        <taxon>Lachnospirales</taxon>
        <taxon>Lachnospiraceae</taxon>
        <taxon>Hominiventricola</taxon>
    </lineage>
</organism>
<comment type="caution">
    <text evidence="3">The sequence shown here is derived from an EMBL/GenBank/DDBJ whole genome shotgun (WGS) entry which is preliminary data.</text>
</comment>